<accession>A0A853I0Z8</accession>
<dbReference type="SMART" id="SM01234">
    <property type="entry name" value="Haemolytic"/>
    <property type="match status" value="1"/>
</dbReference>
<reference evidence="1 2" key="1">
    <citation type="submission" date="2020-07" db="EMBL/GenBank/DDBJ databases">
        <title>Endozoicomonas sp. nov., isolated from sediment.</title>
        <authorList>
            <person name="Gu T."/>
        </authorList>
    </citation>
    <scope>NUCLEOTIDE SEQUENCE [LARGE SCALE GENOMIC DNA]</scope>
    <source>
        <strain evidence="1 2">SM1973</strain>
    </source>
</reference>
<evidence type="ECO:0000313" key="1">
    <source>
        <dbReference type="EMBL" id="NYZ65062.1"/>
    </source>
</evidence>
<dbReference type="AlphaFoldDB" id="A0A853I0Z8"/>
<dbReference type="InterPro" id="IPR002696">
    <property type="entry name" value="Membr_insert_effic_factor_YidD"/>
</dbReference>
<keyword evidence="2" id="KW-1185">Reference proteome</keyword>
<dbReference type="NCBIfam" id="TIGR00278">
    <property type="entry name" value="membrane protein insertion efficiency factor YidD"/>
    <property type="match status" value="1"/>
</dbReference>
<dbReference type="EMBL" id="JACCKB010000003">
    <property type="protein sequence ID" value="NYZ65062.1"/>
    <property type="molecule type" value="Genomic_DNA"/>
</dbReference>
<comment type="caution">
    <text evidence="1">The sequence shown here is derived from an EMBL/GenBank/DDBJ whole genome shotgun (WGS) entry which is preliminary data.</text>
</comment>
<organism evidence="1 2">
    <name type="scientific">Spartinivicinus marinus</name>
    <dbReference type="NCBI Taxonomy" id="2994442"/>
    <lineage>
        <taxon>Bacteria</taxon>
        <taxon>Pseudomonadati</taxon>
        <taxon>Pseudomonadota</taxon>
        <taxon>Gammaproteobacteria</taxon>
        <taxon>Oceanospirillales</taxon>
        <taxon>Zooshikellaceae</taxon>
        <taxon>Spartinivicinus</taxon>
    </lineage>
</organism>
<gene>
    <name evidence="1" type="primary">yidD</name>
    <name evidence="1" type="ORF">H0A36_03510</name>
</gene>
<dbReference type="RefSeq" id="WP_180567091.1">
    <property type="nucleotide sequence ID" value="NZ_JACCKB010000003.1"/>
</dbReference>
<sequence>MKWLIIWLIRGYQRWVSPYKGFCCAYATYHHKSRSCSAEAIYLLEQYGVVVGCRKLSQRFEDCRYAYEQLIIKGLTTECAEPNNRRRRRRRKDKEDNKGCDSCDLFDFFDCKPELPCDSLPCDIGPCH</sequence>
<evidence type="ECO:0000313" key="2">
    <source>
        <dbReference type="Proteomes" id="UP000569732"/>
    </source>
</evidence>
<proteinExistence type="predicted"/>
<dbReference type="Proteomes" id="UP000569732">
    <property type="component" value="Unassembled WGS sequence"/>
</dbReference>
<protein>
    <submittedName>
        <fullName evidence="1">Membrane protein insertion efficiency factor YidD</fullName>
    </submittedName>
</protein>
<name>A0A853I0Z8_9GAMM</name>